<accession>A0A1X0ZI63</accession>
<protein>
    <submittedName>
        <fullName evidence="3">Virulence factor SrfC family protein</fullName>
    </submittedName>
</protein>
<dbReference type="InterPro" id="IPR017030">
    <property type="entry name" value="Vir_effector_SfrC"/>
</dbReference>
<evidence type="ECO:0000256" key="1">
    <source>
        <dbReference type="SAM" id="Coils"/>
    </source>
</evidence>
<dbReference type="Proteomes" id="UP000442695">
    <property type="component" value="Unassembled WGS sequence"/>
</dbReference>
<evidence type="ECO:0000313" key="3">
    <source>
        <dbReference type="EMBL" id="MDF3871770.1"/>
    </source>
</evidence>
<sequence>MSDLTPKQQQLMGAWGAIHKGAGEALEWIEQVRGNAASVEAEADGLGLRLRRARNRAKNLQRSAASPMAVGFFGLSQAGKSYLISALASDGNGKLESNFGGQVLDFIQHVNPPGGGGEATGLVTRFSHTSRPCQNASYPVELKLFSEIEIAKILCNTWFDDFDHERMDYSFTEQRIRAALSDFEGQETGQVQAGVSSDDVVALWDYLKSNYEKSTRLLDEHYWPRAVKLAPRLTPRERAKLFSVLWGGQSPITDLYNMLAGVLQRLGHAETVYAPVSVFKQETDGVTAAPYNIMSVDVLSRLDTRRDQQLQVLPCTDGKLQASVGVTIAQLATLAVEVNFSLLNRPTASVAQDVEILDFPGYRTRNKYLSIDEAALKDSADEVYPYWNLILRGKVAYLFERYSEAQEMNALVVCTSTMKQSDVISVAPVLTRWIHNTQGATPKERGQRAPGLIWALTMCDGWINGTLGKEDTHLIQAAERLMKITIIERFGSQEWMKEWSVGKPFDNTYMVRKPRLKETAFIERDEQGQEHRLIESYVSDIQRLRQYVVDFPAANRHVADTGAAFDAMITLNDGGISRFSTSFSSINDLDFKLARIEEQLEQCRTDLLDHGLNTWREEDFEQLLNKKREKTQYLLDNLGADPDAISELIHALQVPVEQLRELYLGGVYDIDGIDGEAGEEPEPAVRAPANKAPALNFGNVFGNTASATPAVAPKPVAKRLNSEQRFVRAALKAWIKHMRELGTQPLRLSSLRMSREVVEALVEELVSAVRRPAFIEQLDAAVMRRIFNGVRRDQIVQRQVLTVQLAMRDFLSWFDLLGKPVSERPTALLGESQPVFGAYQTFAQGELPVLPKEPSNQEQSFQIDWLSSLAWLTQENAKSGADPEITTEQRRQLAVLLNTFQAS</sequence>
<dbReference type="EMBL" id="JARJLO010000217">
    <property type="protein sequence ID" value="MDF3871770.1"/>
    <property type="molecule type" value="Genomic_DNA"/>
</dbReference>
<reference evidence="3" key="2">
    <citation type="submission" date="2023-03" db="EMBL/GenBank/DDBJ databases">
        <title>Draft assemblies of triclosan tolerant bacteria isolated from returned activated sludge.</title>
        <authorList>
            <person name="Van Hamelsveld S."/>
        </authorList>
    </citation>
    <scope>NUCLEOTIDE SEQUENCE</scope>
    <source>
        <strain evidence="3">GW210012_S60</strain>
    </source>
</reference>
<reference evidence="2 4" key="1">
    <citation type="submission" date="2019-12" db="EMBL/GenBank/DDBJ databases">
        <authorList>
            <person name="Woiski C."/>
        </authorList>
    </citation>
    <scope>NUCLEOTIDE SEQUENCE [LARGE SCALE GENOMIC DNA]</scope>
    <source>
        <strain evidence="2 4">BOE100</strain>
    </source>
</reference>
<dbReference type="Pfam" id="PF10139">
    <property type="entry name" value="Virul_Fac"/>
    <property type="match status" value="1"/>
</dbReference>
<comment type="caution">
    <text evidence="2">The sequence shown here is derived from an EMBL/GenBank/DDBJ whole genome shotgun (WGS) entry which is preliminary data.</text>
</comment>
<keyword evidence="1" id="KW-0175">Coiled coil</keyword>
<dbReference type="PIRSF" id="PIRSF034586">
    <property type="entry name" value="Vir_effector_SfrC"/>
    <property type="match status" value="1"/>
</dbReference>
<proteinExistence type="predicted"/>
<evidence type="ECO:0000313" key="4">
    <source>
        <dbReference type="Proteomes" id="UP000442695"/>
    </source>
</evidence>
<dbReference type="AlphaFoldDB" id="A0A1X0ZI63"/>
<dbReference type="RefSeq" id="WP_049274569.1">
    <property type="nucleotide sequence ID" value="NZ_BBQL01000023.1"/>
</dbReference>
<organism evidence="2 4">
    <name type="scientific">Pseudomonas putida</name>
    <name type="common">Arthrobacter siderocapsulatus</name>
    <dbReference type="NCBI Taxonomy" id="303"/>
    <lineage>
        <taxon>Bacteria</taxon>
        <taxon>Pseudomonadati</taxon>
        <taxon>Pseudomonadota</taxon>
        <taxon>Gammaproteobacteria</taxon>
        <taxon>Pseudomonadales</taxon>
        <taxon>Pseudomonadaceae</taxon>
        <taxon>Pseudomonas</taxon>
    </lineage>
</organism>
<gene>
    <name evidence="2" type="ORF">GN299_07025</name>
    <name evidence="3" type="ORF">P3W50_14975</name>
</gene>
<dbReference type="Proteomes" id="UP001217741">
    <property type="component" value="Unassembled WGS sequence"/>
</dbReference>
<dbReference type="EMBL" id="WOWR01000006">
    <property type="protein sequence ID" value="KAF0255518.1"/>
    <property type="molecule type" value="Genomic_DNA"/>
</dbReference>
<evidence type="ECO:0000313" key="2">
    <source>
        <dbReference type="EMBL" id="KAF0255518.1"/>
    </source>
</evidence>
<feature type="coiled-coil region" evidence="1">
    <location>
        <begin position="36"/>
        <end position="63"/>
    </location>
</feature>
<name>A0A1X0ZI63_PSEPU</name>